<evidence type="ECO:0000313" key="2">
    <source>
        <dbReference type="Proteomes" id="UP000267841"/>
    </source>
</evidence>
<dbReference type="EMBL" id="RCCJ01000001">
    <property type="protein sequence ID" value="RLJ70465.1"/>
    <property type="molecule type" value="Genomic_DNA"/>
</dbReference>
<name>A0A497XNF5_9AQUI</name>
<organism evidence="1 2">
    <name type="scientific">Hydrogenivirga caldilitoris</name>
    <dbReference type="NCBI Taxonomy" id="246264"/>
    <lineage>
        <taxon>Bacteria</taxon>
        <taxon>Pseudomonadati</taxon>
        <taxon>Aquificota</taxon>
        <taxon>Aquificia</taxon>
        <taxon>Aquificales</taxon>
        <taxon>Aquificaceae</taxon>
        <taxon>Hydrogenivirga</taxon>
    </lineage>
</organism>
<dbReference type="AlphaFoldDB" id="A0A497XNF5"/>
<keyword evidence="2" id="KW-1185">Reference proteome</keyword>
<protein>
    <submittedName>
        <fullName evidence="1">Uncharacterized protein</fullName>
    </submittedName>
</protein>
<comment type="caution">
    <text evidence="1">The sequence shown here is derived from an EMBL/GenBank/DDBJ whole genome shotgun (WGS) entry which is preliminary data.</text>
</comment>
<evidence type="ECO:0000313" key="1">
    <source>
        <dbReference type="EMBL" id="RLJ70465.1"/>
    </source>
</evidence>
<dbReference type="Proteomes" id="UP000267841">
    <property type="component" value="Unassembled WGS sequence"/>
</dbReference>
<gene>
    <name evidence="1" type="ORF">BCF55_0740</name>
</gene>
<reference evidence="1 2" key="1">
    <citation type="submission" date="2018-10" db="EMBL/GenBank/DDBJ databases">
        <title>Genomic Encyclopedia of Archaeal and Bacterial Type Strains, Phase II (KMG-II): from individual species to whole genera.</title>
        <authorList>
            <person name="Goeker M."/>
        </authorList>
    </citation>
    <scope>NUCLEOTIDE SEQUENCE [LARGE SCALE GENOMIC DNA]</scope>
    <source>
        <strain evidence="1 2">DSM 16510</strain>
    </source>
</reference>
<accession>A0A497XNF5</accession>
<sequence>MKVRKSLTLSWEADRTLKEKEIAGEEKKAQS</sequence>
<proteinExistence type="predicted"/>